<dbReference type="PRINTS" id="PR00778">
    <property type="entry name" value="HTHARSR"/>
</dbReference>
<dbReference type="PANTHER" id="PTHR43132">
    <property type="entry name" value="ARSENICAL RESISTANCE OPERON REPRESSOR ARSR-RELATED"/>
    <property type="match status" value="1"/>
</dbReference>
<dbReference type="SUPFAM" id="SSF46785">
    <property type="entry name" value="Winged helix' DNA-binding domain"/>
    <property type="match status" value="1"/>
</dbReference>
<keyword evidence="2" id="KW-0238">DNA-binding</keyword>
<evidence type="ECO:0000313" key="6">
    <source>
        <dbReference type="Proteomes" id="UP001399917"/>
    </source>
</evidence>
<dbReference type="Proteomes" id="UP001399917">
    <property type="component" value="Unassembled WGS sequence"/>
</dbReference>
<evidence type="ECO:0000256" key="2">
    <source>
        <dbReference type="ARBA" id="ARBA00023125"/>
    </source>
</evidence>
<evidence type="ECO:0000313" key="5">
    <source>
        <dbReference type="EMBL" id="GAA3872636.1"/>
    </source>
</evidence>
<dbReference type="NCBIfam" id="NF033788">
    <property type="entry name" value="HTH_metalloreg"/>
    <property type="match status" value="1"/>
</dbReference>
<dbReference type="RefSeq" id="WP_344847318.1">
    <property type="nucleotide sequence ID" value="NZ_BAABDF010000007.1"/>
</dbReference>
<keyword evidence="3" id="KW-0804">Transcription</keyword>
<keyword evidence="6" id="KW-1185">Reference proteome</keyword>
<dbReference type="EMBL" id="BAABDF010000007">
    <property type="protein sequence ID" value="GAA3872636.1"/>
    <property type="molecule type" value="Genomic_DNA"/>
</dbReference>
<feature type="domain" description="HTH arsR-type" evidence="4">
    <location>
        <begin position="1"/>
        <end position="95"/>
    </location>
</feature>
<dbReference type="PANTHER" id="PTHR43132:SF2">
    <property type="entry name" value="ARSENICAL RESISTANCE OPERON REPRESSOR ARSR-RELATED"/>
    <property type="match status" value="1"/>
</dbReference>
<gene>
    <name evidence="5" type="ORF">GCM10022404_23120</name>
</gene>
<dbReference type="InterPro" id="IPR036390">
    <property type="entry name" value="WH_DNA-bd_sf"/>
</dbReference>
<accession>A0ABP7KDU8</accession>
<sequence>MDTTRALTAFAALGQPMRLDAFRLLVKTGPGGMGAGDIATALDAKPNTTSQNLAHLVQAGLLKSRRDGRAVIYSADMGGVNALLHFLLEDCCGGTRDTCAPLIDTLAPCCPPKE</sequence>
<keyword evidence="1" id="KW-0805">Transcription regulation</keyword>
<reference evidence="6" key="1">
    <citation type="journal article" date="2019" name="Int. J. Syst. Evol. Microbiol.">
        <title>The Global Catalogue of Microorganisms (GCM) 10K type strain sequencing project: providing services to taxonomists for standard genome sequencing and annotation.</title>
        <authorList>
            <consortium name="The Broad Institute Genomics Platform"/>
            <consortium name="The Broad Institute Genome Sequencing Center for Infectious Disease"/>
            <person name="Wu L."/>
            <person name="Ma J."/>
        </authorList>
    </citation>
    <scope>NUCLEOTIDE SEQUENCE [LARGE SCALE GENOMIC DNA]</scope>
    <source>
        <strain evidence="6">JCM 17190</strain>
    </source>
</reference>
<dbReference type="InterPro" id="IPR001845">
    <property type="entry name" value="HTH_ArsR_DNA-bd_dom"/>
</dbReference>
<dbReference type="Gene3D" id="1.10.10.10">
    <property type="entry name" value="Winged helix-like DNA-binding domain superfamily/Winged helix DNA-binding domain"/>
    <property type="match status" value="1"/>
</dbReference>
<dbReference type="Pfam" id="PF12840">
    <property type="entry name" value="HTH_20"/>
    <property type="match status" value="1"/>
</dbReference>
<dbReference type="CDD" id="cd00090">
    <property type="entry name" value="HTH_ARSR"/>
    <property type="match status" value="1"/>
</dbReference>
<evidence type="ECO:0000256" key="3">
    <source>
        <dbReference type="ARBA" id="ARBA00023163"/>
    </source>
</evidence>
<dbReference type="PROSITE" id="PS50987">
    <property type="entry name" value="HTH_ARSR_2"/>
    <property type="match status" value="1"/>
</dbReference>
<organism evidence="5 6">
    <name type="scientific">Celeribacter arenosi</name>
    <dbReference type="NCBI Taxonomy" id="792649"/>
    <lineage>
        <taxon>Bacteria</taxon>
        <taxon>Pseudomonadati</taxon>
        <taxon>Pseudomonadota</taxon>
        <taxon>Alphaproteobacteria</taxon>
        <taxon>Rhodobacterales</taxon>
        <taxon>Roseobacteraceae</taxon>
        <taxon>Celeribacter</taxon>
    </lineage>
</organism>
<proteinExistence type="predicted"/>
<dbReference type="InterPro" id="IPR036388">
    <property type="entry name" value="WH-like_DNA-bd_sf"/>
</dbReference>
<protein>
    <submittedName>
        <fullName evidence="5">Helix-turn-helix domain-containing protein</fullName>
    </submittedName>
</protein>
<comment type="caution">
    <text evidence="5">The sequence shown here is derived from an EMBL/GenBank/DDBJ whole genome shotgun (WGS) entry which is preliminary data.</text>
</comment>
<dbReference type="InterPro" id="IPR011991">
    <property type="entry name" value="ArsR-like_HTH"/>
</dbReference>
<name>A0ABP7KDU8_9RHOB</name>
<evidence type="ECO:0000259" key="4">
    <source>
        <dbReference type="PROSITE" id="PS50987"/>
    </source>
</evidence>
<dbReference type="InterPro" id="IPR051011">
    <property type="entry name" value="Metal_resp_trans_reg"/>
</dbReference>
<evidence type="ECO:0000256" key="1">
    <source>
        <dbReference type="ARBA" id="ARBA00023015"/>
    </source>
</evidence>
<dbReference type="SMART" id="SM00418">
    <property type="entry name" value="HTH_ARSR"/>
    <property type="match status" value="1"/>
</dbReference>